<sequence>MHFHSKLSQASKSIILLCVFVFAGFLSCQQSALNLPSPRTVTHTVRQTTDVNWIVVVAVVVAIVVFVVIAVGETLVLQMLNWNKQRMLSSFWPRKKRERLPQLCSAGCIHAARAHAAAASPLRQFGCCCCCCCRRRRCCAVAQES</sequence>
<accession>A0A813L449</accession>
<keyword evidence="1" id="KW-0472">Membrane</keyword>
<proteinExistence type="predicted"/>
<dbReference type="Proteomes" id="UP000626109">
    <property type="component" value="Unassembled WGS sequence"/>
</dbReference>
<name>A0A813L449_POLGL</name>
<gene>
    <name evidence="2" type="ORF">PGLA2088_LOCUS40657</name>
    <name evidence="3" type="ORF">PGLA2088_LOCUS51562</name>
</gene>
<keyword evidence="1" id="KW-1133">Transmembrane helix</keyword>
<dbReference type="PROSITE" id="PS51257">
    <property type="entry name" value="PROKAR_LIPOPROTEIN"/>
    <property type="match status" value="1"/>
</dbReference>
<dbReference type="AlphaFoldDB" id="A0A813L449"/>
<protein>
    <submittedName>
        <fullName evidence="2">Uncharacterized protein</fullName>
    </submittedName>
</protein>
<reference evidence="2" key="1">
    <citation type="submission" date="2021-02" db="EMBL/GenBank/DDBJ databases">
        <authorList>
            <person name="Dougan E. K."/>
            <person name="Rhodes N."/>
            <person name="Thang M."/>
            <person name="Chan C."/>
        </authorList>
    </citation>
    <scope>NUCLEOTIDE SEQUENCE</scope>
</reference>
<evidence type="ECO:0000313" key="2">
    <source>
        <dbReference type="EMBL" id="CAE8719438.1"/>
    </source>
</evidence>
<evidence type="ECO:0000313" key="4">
    <source>
        <dbReference type="Proteomes" id="UP000626109"/>
    </source>
</evidence>
<comment type="caution">
    <text evidence="2">The sequence shown here is derived from an EMBL/GenBank/DDBJ whole genome shotgun (WGS) entry which is preliminary data.</text>
</comment>
<feature type="transmembrane region" description="Helical" evidence="1">
    <location>
        <begin position="52"/>
        <end position="77"/>
    </location>
</feature>
<evidence type="ECO:0000313" key="3">
    <source>
        <dbReference type="EMBL" id="CAE8743756.1"/>
    </source>
</evidence>
<dbReference type="EMBL" id="CAJNNW010037673">
    <property type="protein sequence ID" value="CAE8743756.1"/>
    <property type="molecule type" value="Genomic_DNA"/>
</dbReference>
<dbReference type="EMBL" id="CAJNNW010033543">
    <property type="protein sequence ID" value="CAE8719438.1"/>
    <property type="molecule type" value="Genomic_DNA"/>
</dbReference>
<organism evidence="2 4">
    <name type="scientific">Polarella glacialis</name>
    <name type="common">Dinoflagellate</name>
    <dbReference type="NCBI Taxonomy" id="89957"/>
    <lineage>
        <taxon>Eukaryota</taxon>
        <taxon>Sar</taxon>
        <taxon>Alveolata</taxon>
        <taxon>Dinophyceae</taxon>
        <taxon>Suessiales</taxon>
        <taxon>Suessiaceae</taxon>
        <taxon>Polarella</taxon>
    </lineage>
</organism>
<keyword evidence="1" id="KW-0812">Transmembrane</keyword>
<evidence type="ECO:0000256" key="1">
    <source>
        <dbReference type="SAM" id="Phobius"/>
    </source>
</evidence>